<organism evidence="1 2">
    <name type="scientific">Armillaria gallica</name>
    <name type="common">Bulbous honey fungus</name>
    <name type="synonym">Armillaria bulbosa</name>
    <dbReference type="NCBI Taxonomy" id="47427"/>
    <lineage>
        <taxon>Eukaryota</taxon>
        <taxon>Fungi</taxon>
        <taxon>Dikarya</taxon>
        <taxon>Basidiomycota</taxon>
        <taxon>Agaricomycotina</taxon>
        <taxon>Agaricomycetes</taxon>
        <taxon>Agaricomycetidae</taxon>
        <taxon>Agaricales</taxon>
        <taxon>Marasmiineae</taxon>
        <taxon>Physalacriaceae</taxon>
        <taxon>Armillaria</taxon>
    </lineage>
</organism>
<name>A0A2H3D3Z0_ARMGA</name>
<feature type="non-terminal residue" evidence="1">
    <location>
        <position position="1"/>
    </location>
</feature>
<evidence type="ECO:0000313" key="2">
    <source>
        <dbReference type="Proteomes" id="UP000217790"/>
    </source>
</evidence>
<dbReference type="STRING" id="47427.A0A2H3D3Z0"/>
<sequence>SEWLHLLEFAYNCHESTLTSSLPFKLLLGFVPTSPLERVARIKTPHLTAEATTFLNDLEVHRQDVRNSIAQTQEA</sequence>
<reference evidence="2" key="1">
    <citation type="journal article" date="2017" name="Nat. Ecol. Evol.">
        <title>Genome expansion and lineage-specific genetic innovations in the forest pathogenic fungi Armillaria.</title>
        <authorList>
            <person name="Sipos G."/>
            <person name="Prasanna A.N."/>
            <person name="Walter M.C."/>
            <person name="O'Connor E."/>
            <person name="Balint B."/>
            <person name="Krizsan K."/>
            <person name="Kiss B."/>
            <person name="Hess J."/>
            <person name="Varga T."/>
            <person name="Slot J."/>
            <person name="Riley R."/>
            <person name="Boka B."/>
            <person name="Rigling D."/>
            <person name="Barry K."/>
            <person name="Lee J."/>
            <person name="Mihaltcheva S."/>
            <person name="LaButti K."/>
            <person name="Lipzen A."/>
            <person name="Waldron R."/>
            <person name="Moloney N.M."/>
            <person name="Sperisen C."/>
            <person name="Kredics L."/>
            <person name="Vagvoelgyi C."/>
            <person name="Patrignani A."/>
            <person name="Fitzpatrick D."/>
            <person name="Nagy I."/>
            <person name="Doyle S."/>
            <person name="Anderson J.B."/>
            <person name="Grigoriev I.V."/>
            <person name="Gueldener U."/>
            <person name="Muensterkoetter M."/>
            <person name="Nagy L.G."/>
        </authorList>
    </citation>
    <scope>NUCLEOTIDE SEQUENCE [LARGE SCALE GENOMIC DNA]</scope>
    <source>
        <strain evidence="2">Ar21-2</strain>
    </source>
</reference>
<protein>
    <recommendedName>
        <fullName evidence="3">Integrase catalytic domain-containing protein</fullName>
    </recommendedName>
</protein>
<accession>A0A2H3D3Z0</accession>
<evidence type="ECO:0000313" key="1">
    <source>
        <dbReference type="EMBL" id="PBK83043.1"/>
    </source>
</evidence>
<dbReference type="OrthoDB" id="3364639at2759"/>
<dbReference type="AlphaFoldDB" id="A0A2H3D3Z0"/>
<evidence type="ECO:0008006" key="3">
    <source>
        <dbReference type="Google" id="ProtNLM"/>
    </source>
</evidence>
<dbReference type="Proteomes" id="UP000217790">
    <property type="component" value="Unassembled WGS sequence"/>
</dbReference>
<dbReference type="InParanoid" id="A0A2H3D3Z0"/>
<gene>
    <name evidence="1" type="ORF">ARMGADRAFT_945602</name>
</gene>
<dbReference type="EMBL" id="KZ293710">
    <property type="protein sequence ID" value="PBK83043.1"/>
    <property type="molecule type" value="Genomic_DNA"/>
</dbReference>
<proteinExistence type="predicted"/>
<keyword evidence="2" id="KW-1185">Reference proteome</keyword>